<dbReference type="OrthoDB" id="143422at2"/>
<dbReference type="Proteomes" id="UP000255036">
    <property type="component" value="Unassembled WGS sequence"/>
</dbReference>
<evidence type="ECO:0000259" key="4">
    <source>
        <dbReference type="Pfam" id="PF17853"/>
    </source>
</evidence>
<dbReference type="Pfam" id="PF07905">
    <property type="entry name" value="PucR"/>
    <property type="match status" value="1"/>
</dbReference>
<feature type="domain" description="CdaR GGDEF-like" evidence="4">
    <location>
        <begin position="154"/>
        <end position="270"/>
    </location>
</feature>
<dbReference type="PANTHER" id="PTHR33744">
    <property type="entry name" value="CARBOHYDRATE DIACID REGULATOR"/>
    <property type="match status" value="1"/>
</dbReference>
<evidence type="ECO:0000313" key="6">
    <source>
        <dbReference type="Proteomes" id="UP000255036"/>
    </source>
</evidence>
<feature type="domain" description="Purine catabolism PurC-like" evidence="2">
    <location>
        <begin position="17"/>
        <end position="126"/>
    </location>
</feature>
<dbReference type="Gene3D" id="1.10.10.2840">
    <property type="entry name" value="PucR C-terminal helix-turn-helix domain"/>
    <property type="match status" value="1"/>
</dbReference>
<dbReference type="RefSeq" id="WP_115480667.1">
    <property type="nucleotide sequence ID" value="NZ_QRCT01000012.1"/>
</dbReference>
<dbReference type="InterPro" id="IPR025736">
    <property type="entry name" value="PucR_C-HTH_dom"/>
</dbReference>
<organism evidence="5 6">
    <name type="scientific">Anaerosacchariphilus polymeriproducens</name>
    <dbReference type="NCBI Taxonomy" id="1812858"/>
    <lineage>
        <taxon>Bacteria</taxon>
        <taxon>Bacillati</taxon>
        <taxon>Bacillota</taxon>
        <taxon>Clostridia</taxon>
        <taxon>Lachnospirales</taxon>
        <taxon>Lachnospiraceae</taxon>
        <taxon>Anaerosacchariphilus</taxon>
    </lineage>
</organism>
<dbReference type="PANTHER" id="PTHR33744:SF1">
    <property type="entry name" value="DNA-BINDING TRANSCRIPTIONAL ACTIVATOR ADER"/>
    <property type="match status" value="1"/>
</dbReference>
<dbReference type="InterPro" id="IPR041522">
    <property type="entry name" value="CdaR_GGDEF"/>
</dbReference>
<dbReference type="InterPro" id="IPR012914">
    <property type="entry name" value="PucR_dom"/>
</dbReference>
<dbReference type="Pfam" id="PF13556">
    <property type="entry name" value="HTH_30"/>
    <property type="match status" value="1"/>
</dbReference>
<accession>A0A371AXX3</accession>
<comment type="caution">
    <text evidence="5">The sequence shown here is derived from an EMBL/GenBank/DDBJ whole genome shotgun (WGS) entry which is preliminary data.</text>
</comment>
<sequence length="384" mass="44383">MELEVEKVYKNSKKNYDMKLLAGKDGLKNHISWVHILESVSVNGYVKGNEFVFTTGIIFENKVGLLEFVKGLYNSHASGLAINIGPYIKEIPKDVIDYCNKQHFPLFTIPWNIYLVDITKDICSLIVKDKQLDFNASTIFKEILFSSVKSEKYRKELKEFGYDADSSYCTLSMTIVSGTPQITFNQSKFVKNNVIQILNRAYANHSVFVKNKTIIIILCDVNKQQLSEIINEIKKFFSTTYTLSIRVGVGKIIPQLNNLVESYESSRETLLLATKWKKQIINYEDIGIYKILLDGKKSELINIYQESIGALENIDEINKTDYVEFVKIYIKYNGSIRKLSDELYVHRNTINYKLKQIKKLIGYDLSKMEDLFKIMLALKIERIL</sequence>
<evidence type="ECO:0000259" key="3">
    <source>
        <dbReference type="Pfam" id="PF13556"/>
    </source>
</evidence>
<keyword evidence="6" id="KW-1185">Reference proteome</keyword>
<gene>
    <name evidence="5" type="ORF">DWV06_02860</name>
</gene>
<dbReference type="AlphaFoldDB" id="A0A371AXX3"/>
<dbReference type="Pfam" id="PF17853">
    <property type="entry name" value="GGDEF_2"/>
    <property type="match status" value="1"/>
</dbReference>
<dbReference type="EMBL" id="QRCT01000012">
    <property type="protein sequence ID" value="RDU24434.1"/>
    <property type="molecule type" value="Genomic_DNA"/>
</dbReference>
<feature type="domain" description="PucR C-terminal helix-turn-helix" evidence="3">
    <location>
        <begin position="323"/>
        <end position="380"/>
    </location>
</feature>
<evidence type="ECO:0000313" key="5">
    <source>
        <dbReference type="EMBL" id="RDU24434.1"/>
    </source>
</evidence>
<name>A0A371AXX3_9FIRM</name>
<evidence type="ECO:0000259" key="2">
    <source>
        <dbReference type="Pfam" id="PF07905"/>
    </source>
</evidence>
<evidence type="ECO:0000256" key="1">
    <source>
        <dbReference type="ARBA" id="ARBA00006754"/>
    </source>
</evidence>
<reference evidence="5 6" key="1">
    <citation type="submission" date="2018-07" db="EMBL/GenBank/DDBJ databases">
        <title>Anaerosacharophilus polymeroproducens gen. nov. sp. nov., an anaerobic bacterium isolated from salt field.</title>
        <authorList>
            <person name="Kim W."/>
            <person name="Yang S.-H."/>
            <person name="Oh J."/>
            <person name="Lee J.-H."/>
            <person name="Kwon K.K."/>
        </authorList>
    </citation>
    <scope>NUCLEOTIDE SEQUENCE [LARGE SCALE GENOMIC DNA]</scope>
    <source>
        <strain evidence="5 6">MCWD5</strain>
    </source>
</reference>
<proteinExistence type="inferred from homology"/>
<protein>
    <submittedName>
        <fullName evidence="5">PucR family transcriptional regulator</fullName>
    </submittedName>
</protein>
<comment type="similarity">
    <text evidence="1">Belongs to the CdaR family.</text>
</comment>
<dbReference type="InterPro" id="IPR051448">
    <property type="entry name" value="CdaR-like_regulators"/>
</dbReference>
<dbReference type="InterPro" id="IPR042070">
    <property type="entry name" value="PucR_C-HTH_sf"/>
</dbReference>